<reference evidence="1" key="1">
    <citation type="journal article" date="2014" name="Int. J. Syst. Evol. Microbiol.">
        <title>Complete genome sequence of Corynebacterium casei LMG S-19264T (=DSM 44701T), isolated from a smear-ripened cheese.</title>
        <authorList>
            <consortium name="US DOE Joint Genome Institute (JGI-PGF)"/>
            <person name="Walter F."/>
            <person name="Albersmeier A."/>
            <person name="Kalinowski J."/>
            <person name="Ruckert C."/>
        </authorList>
    </citation>
    <scope>NUCLEOTIDE SEQUENCE</scope>
    <source>
        <strain evidence="1">JCM 30804</strain>
    </source>
</reference>
<name>A0A917N7Y0_9GAMM</name>
<keyword evidence="2" id="KW-1185">Reference proteome</keyword>
<reference evidence="1" key="2">
    <citation type="submission" date="2020-09" db="EMBL/GenBank/DDBJ databases">
        <authorList>
            <person name="Sun Q."/>
            <person name="Ohkuma M."/>
        </authorList>
    </citation>
    <scope>NUCLEOTIDE SEQUENCE</scope>
    <source>
        <strain evidence="1">JCM 30804</strain>
    </source>
</reference>
<proteinExistence type="predicted"/>
<comment type="caution">
    <text evidence="1">The sequence shown here is derived from an EMBL/GenBank/DDBJ whole genome shotgun (WGS) entry which is preliminary data.</text>
</comment>
<dbReference type="Proteomes" id="UP000613743">
    <property type="component" value="Unassembled WGS sequence"/>
</dbReference>
<evidence type="ECO:0000313" key="1">
    <source>
        <dbReference type="EMBL" id="GGI76384.1"/>
    </source>
</evidence>
<gene>
    <name evidence="1" type="ORF">GCM10009332_12200</name>
</gene>
<sequence>MLYIMPWQGITNPIALSDKEMQVQLPDFRPIHPKSFQQQVSEFNEQQAQVKE</sequence>
<evidence type="ECO:0000313" key="2">
    <source>
        <dbReference type="Proteomes" id="UP000613743"/>
    </source>
</evidence>
<dbReference type="AlphaFoldDB" id="A0A917N7Y0"/>
<dbReference type="EMBL" id="BMPZ01000002">
    <property type="protein sequence ID" value="GGI76384.1"/>
    <property type="molecule type" value="Genomic_DNA"/>
</dbReference>
<accession>A0A917N7Y0</accession>
<protein>
    <submittedName>
        <fullName evidence="1">Uncharacterized protein</fullName>
    </submittedName>
</protein>
<organism evidence="1 2">
    <name type="scientific">Shewanella gelidii</name>
    <dbReference type="NCBI Taxonomy" id="1642821"/>
    <lineage>
        <taxon>Bacteria</taxon>
        <taxon>Pseudomonadati</taxon>
        <taxon>Pseudomonadota</taxon>
        <taxon>Gammaproteobacteria</taxon>
        <taxon>Alteromonadales</taxon>
        <taxon>Shewanellaceae</taxon>
        <taxon>Shewanella</taxon>
    </lineage>
</organism>